<proteinExistence type="inferred from homology"/>
<evidence type="ECO:0000313" key="7">
    <source>
        <dbReference type="EMBL" id="MDN7125568.1"/>
    </source>
</evidence>
<keyword evidence="3 6" id="KW-0812">Transmembrane</keyword>
<evidence type="ECO:0000313" key="9">
    <source>
        <dbReference type="Proteomes" id="UP001169491"/>
    </source>
</evidence>
<dbReference type="PANTHER" id="PTHR23427">
    <property type="entry name" value="SURFEIT LOCUS PROTEIN"/>
    <property type="match status" value="1"/>
</dbReference>
<dbReference type="InterPro" id="IPR045214">
    <property type="entry name" value="Surf1/Surf4"/>
</dbReference>
<keyword evidence="4 6" id="KW-1133">Transmembrane helix</keyword>
<accession>A0AAW7R376</accession>
<comment type="similarity">
    <text evidence="2 6">Belongs to the SURF1 family.</text>
</comment>
<dbReference type="InterPro" id="IPR002994">
    <property type="entry name" value="Surf1/Shy1"/>
</dbReference>
<keyword evidence="9" id="KW-1185">Reference proteome</keyword>
<feature type="transmembrane region" description="Helical" evidence="6">
    <location>
        <begin position="7"/>
        <end position="27"/>
    </location>
</feature>
<dbReference type="AlphaFoldDB" id="A0AAW7R376"/>
<dbReference type="GO" id="GO:0005886">
    <property type="term" value="C:plasma membrane"/>
    <property type="evidence" value="ECO:0007669"/>
    <property type="project" value="UniProtKB-SubCell"/>
</dbReference>
<reference evidence="9 10" key="1">
    <citation type="submission" date="2021-03" db="EMBL/GenBank/DDBJ databases">
        <title>Pseudidiomarina terrestris, a new bacterium isolated from saline soil.</title>
        <authorList>
            <person name="Galisteo C."/>
            <person name="De La Haba R."/>
            <person name="Sanchez-Porro C."/>
            <person name="Ventosa A."/>
        </authorList>
    </citation>
    <scope>NUCLEOTIDE SEQUENCE [LARGE SCALE GENOMIC DNA]</scope>
    <source>
        <strain evidence="7 10">1APP75-32.1</strain>
        <strain evidence="9">1APR75-15</strain>
        <strain evidence="8">1ASR75-15</strain>
    </source>
</reference>
<evidence type="ECO:0000313" key="8">
    <source>
        <dbReference type="EMBL" id="MDN7130569.1"/>
    </source>
</evidence>
<dbReference type="RefSeq" id="WP_301775054.1">
    <property type="nucleotide sequence ID" value="NZ_JAGGJB010000007.1"/>
</dbReference>
<protein>
    <recommendedName>
        <fullName evidence="6">SURF1-like protein</fullName>
    </recommendedName>
</protein>
<dbReference type="PANTHER" id="PTHR23427:SF2">
    <property type="entry name" value="SURFEIT LOCUS PROTEIN 1"/>
    <property type="match status" value="1"/>
</dbReference>
<dbReference type="PROSITE" id="PS50895">
    <property type="entry name" value="SURF1"/>
    <property type="match status" value="1"/>
</dbReference>
<keyword evidence="6" id="KW-1003">Cell membrane</keyword>
<comment type="subcellular location">
    <subcellularLocation>
        <location evidence="6">Cell membrane</location>
        <topology evidence="6">Multi-pass membrane protein</topology>
    </subcellularLocation>
    <subcellularLocation>
        <location evidence="1">Membrane</location>
    </subcellularLocation>
</comment>
<evidence type="ECO:0000256" key="3">
    <source>
        <dbReference type="ARBA" id="ARBA00022692"/>
    </source>
</evidence>
<evidence type="ECO:0000256" key="1">
    <source>
        <dbReference type="ARBA" id="ARBA00004370"/>
    </source>
</evidence>
<comment type="caution">
    <text evidence="7">The sequence shown here is derived from an EMBL/GenBank/DDBJ whole genome shotgun (WGS) entry which is preliminary data.</text>
</comment>
<dbReference type="Pfam" id="PF02104">
    <property type="entry name" value="SURF1"/>
    <property type="match status" value="1"/>
</dbReference>
<evidence type="ECO:0000256" key="4">
    <source>
        <dbReference type="ARBA" id="ARBA00022989"/>
    </source>
</evidence>
<evidence type="ECO:0000256" key="2">
    <source>
        <dbReference type="ARBA" id="ARBA00007165"/>
    </source>
</evidence>
<dbReference type="EMBL" id="JAGGJB010000007">
    <property type="protein sequence ID" value="MDN7125568.1"/>
    <property type="molecule type" value="Genomic_DNA"/>
</dbReference>
<evidence type="ECO:0000256" key="5">
    <source>
        <dbReference type="ARBA" id="ARBA00023136"/>
    </source>
</evidence>
<dbReference type="Proteomes" id="UP001169491">
    <property type="component" value="Unassembled WGS sequence"/>
</dbReference>
<keyword evidence="5 6" id="KW-0472">Membrane</keyword>
<dbReference type="EMBL" id="JAGGJC010000006">
    <property type="protein sequence ID" value="MDN7130569.1"/>
    <property type="molecule type" value="Genomic_DNA"/>
</dbReference>
<dbReference type="Proteomes" id="UP001169492">
    <property type="component" value="Unassembled WGS sequence"/>
</dbReference>
<sequence>MRYGTTLATLITVLAIAFLVKLGFWQLDRASEKQALFDDFNNAQSQVDQSAFQPLPEDPAASSRYTPVTATGAFSDNYLLLDNKIFNGKVGYQVIGLLKVSDRQALIPVNMGWVPVGQDRRQLPNLPLPDGQVEVNGWLYPANADAFTFAEQIVEPSSKAPWRVQQLDFNAISEALELPLANYVVLLSEQSNFGWPRQWSPQVMTPAKHQAYAMQWFSLAIACLIVFFFARRSIIRTKKECE</sequence>
<gene>
    <name evidence="7" type="ORF">J6I90_11810</name>
    <name evidence="8" type="ORF">J6I92_11870</name>
</gene>
<name>A0AAW7R376_9GAMM</name>
<evidence type="ECO:0000313" key="10">
    <source>
        <dbReference type="Proteomes" id="UP001169492"/>
    </source>
</evidence>
<evidence type="ECO:0000256" key="6">
    <source>
        <dbReference type="RuleBase" id="RU363076"/>
    </source>
</evidence>
<dbReference type="CDD" id="cd06662">
    <property type="entry name" value="SURF1"/>
    <property type="match status" value="1"/>
</dbReference>
<organism evidence="7 10">
    <name type="scientific">Pseudidiomarina terrestris</name>
    <dbReference type="NCBI Taxonomy" id="2820060"/>
    <lineage>
        <taxon>Bacteria</taxon>
        <taxon>Pseudomonadati</taxon>
        <taxon>Pseudomonadota</taxon>
        <taxon>Gammaproteobacteria</taxon>
        <taxon>Alteromonadales</taxon>
        <taxon>Idiomarinaceae</taxon>
        <taxon>Pseudidiomarina</taxon>
    </lineage>
</organism>
<feature type="transmembrane region" description="Helical" evidence="6">
    <location>
        <begin position="212"/>
        <end position="230"/>
    </location>
</feature>